<reference evidence="7" key="1">
    <citation type="submission" date="2025-08" db="UniProtKB">
        <authorList>
            <consortium name="Ensembl"/>
        </authorList>
    </citation>
    <scope>IDENTIFICATION</scope>
</reference>
<evidence type="ECO:0000256" key="3">
    <source>
        <dbReference type="RuleBase" id="RU003818"/>
    </source>
</evidence>
<dbReference type="GO" id="GO:0005615">
    <property type="term" value="C:extracellular space"/>
    <property type="evidence" value="ECO:0007669"/>
    <property type="project" value="TreeGrafter"/>
</dbReference>
<dbReference type="GeneTree" id="ENSGT00940000160164"/>
<dbReference type="Ensembl" id="ENSGMOT00000013013.2">
    <property type="protein sequence ID" value="ENSGMOP00000012679.2"/>
    <property type="gene ID" value="ENSGMOG00000011858.2"/>
</dbReference>
<name>A0A8C4ZF59_GADMO</name>
<feature type="signal peptide" evidence="5">
    <location>
        <begin position="1"/>
        <end position="24"/>
    </location>
</feature>
<dbReference type="GO" id="GO:0050930">
    <property type="term" value="P:induction of positive chemotaxis"/>
    <property type="evidence" value="ECO:0007669"/>
    <property type="project" value="TreeGrafter"/>
</dbReference>
<keyword evidence="5" id="KW-0732">Signal</keyword>
<evidence type="ECO:0000313" key="8">
    <source>
        <dbReference type="Proteomes" id="UP000694546"/>
    </source>
</evidence>
<keyword evidence="1 3" id="KW-0339">Growth factor</keyword>
<dbReference type="AlphaFoldDB" id="A0A8C4ZF59"/>
<evidence type="ECO:0000256" key="1">
    <source>
        <dbReference type="ARBA" id="ARBA00023030"/>
    </source>
</evidence>
<evidence type="ECO:0000313" key="7">
    <source>
        <dbReference type="Ensembl" id="ENSGMOP00000012679.2"/>
    </source>
</evidence>
<dbReference type="Proteomes" id="UP000694546">
    <property type="component" value="Chromosome 21"/>
</dbReference>
<protein>
    <submittedName>
        <fullName evidence="7">Snake venom vascular endothelial growth factor toxin ICPP-like</fullName>
    </submittedName>
</protein>
<dbReference type="RefSeq" id="XP_030200552.1">
    <property type="nucleotide sequence ID" value="XM_030344692.1"/>
</dbReference>
<dbReference type="GO" id="GO:0042056">
    <property type="term" value="F:chemoattractant activity"/>
    <property type="evidence" value="ECO:0007669"/>
    <property type="project" value="TreeGrafter"/>
</dbReference>
<dbReference type="GO" id="GO:0060754">
    <property type="term" value="P:positive regulation of mast cell chemotaxis"/>
    <property type="evidence" value="ECO:0007669"/>
    <property type="project" value="TreeGrafter"/>
</dbReference>
<reference evidence="7" key="2">
    <citation type="submission" date="2025-09" db="UniProtKB">
        <authorList>
            <consortium name="Ensembl"/>
        </authorList>
    </citation>
    <scope>IDENTIFICATION</scope>
</reference>
<dbReference type="GeneID" id="115534078"/>
<evidence type="ECO:0000259" key="6">
    <source>
        <dbReference type="PROSITE" id="PS50278"/>
    </source>
</evidence>
<keyword evidence="2" id="KW-1015">Disulfide bond</keyword>
<dbReference type="GO" id="GO:0002040">
    <property type="term" value="P:sprouting angiogenesis"/>
    <property type="evidence" value="ECO:0007669"/>
    <property type="project" value="TreeGrafter"/>
</dbReference>
<dbReference type="GO" id="GO:0008083">
    <property type="term" value="F:growth factor activity"/>
    <property type="evidence" value="ECO:0007669"/>
    <property type="project" value="UniProtKB-KW"/>
</dbReference>
<feature type="chain" id="PRO_5047000675" evidence="5">
    <location>
        <begin position="25"/>
        <end position="161"/>
    </location>
</feature>
<keyword evidence="8" id="KW-1185">Reference proteome</keyword>
<dbReference type="GO" id="GO:0048010">
    <property type="term" value="P:vascular endothelial growth factor receptor signaling pathway"/>
    <property type="evidence" value="ECO:0007669"/>
    <property type="project" value="TreeGrafter"/>
</dbReference>
<dbReference type="GO" id="GO:0001938">
    <property type="term" value="P:positive regulation of endothelial cell proliferation"/>
    <property type="evidence" value="ECO:0007669"/>
    <property type="project" value="TreeGrafter"/>
</dbReference>
<feature type="domain" description="Platelet-derived growth factor (PDGF) family profile" evidence="6">
    <location>
        <begin position="28"/>
        <end position="126"/>
    </location>
</feature>
<dbReference type="SUPFAM" id="SSF57501">
    <property type="entry name" value="Cystine-knot cytokines"/>
    <property type="match status" value="1"/>
</dbReference>
<dbReference type="GO" id="GO:0005172">
    <property type="term" value="F:vascular endothelial growth factor receptor binding"/>
    <property type="evidence" value="ECO:0007669"/>
    <property type="project" value="TreeGrafter"/>
</dbReference>
<dbReference type="CDD" id="cd00135">
    <property type="entry name" value="PDGF"/>
    <property type="match status" value="1"/>
</dbReference>
<evidence type="ECO:0000256" key="2">
    <source>
        <dbReference type="ARBA" id="ARBA00023157"/>
    </source>
</evidence>
<feature type="region of interest" description="Disordered" evidence="4">
    <location>
        <begin position="128"/>
        <end position="148"/>
    </location>
</feature>
<dbReference type="InterPro" id="IPR029034">
    <property type="entry name" value="Cystine-knot_cytokine"/>
</dbReference>
<sequence length="161" mass="18705">MQPFRASRLLLILLMQIPVQSSQAEPNPKVLFLDLWNRSLCHLMEQLVEVSQEHPATGMGYIYHPACVPLWRCAGCCSDENLECHPLVTQNTTMQLLRISPSEKSWQYVGLSFTEHLQCECRPRQKKRHDDSYSQSIMNRSRGRKKRKRAKTCGWCQEGNE</sequence>
<dbReference type="GO" id="GO:0001666">
    <property type="term" value="P:response to hypoxia"/>
    <property type="evidence" value="ECO:0007669"/>
    <property type="project" value="TreeGrafter"/>
</dbReference>
<accession>A0A8C4ZF59</accession>
<comment type="similarity">
    <text evidence="3">Belongs to the PDGF/VEGF growth factor family.</text>
</comment>
<dbReference type="SMART" id="SM00141">
    <property type="entry name" value="PDGF"/>
    <property type="match status" value="1"/>
</dbReference>
<dbReference type="PANTHER" id="PTHR12025">
    <property type="entry name" value="VASCULAR ENDOTHELIAL GROWTH FACTOR"/>
    <property type="match status" value="1"/>
</dbReference>
<dbReference type="GO" id="GO:0038084">
    <property type="term" value="P:vascular endothelial growth factor signaling pathway"/>
    <property type="evidence" value="ECO:0007669"/>
    <property type="project" value="TreeGrafter"/>
</dbReference>
<dbReference type="InterPro" id="IPR050507">
    <property type="entry name" value="PDGF/VEGF_growth_factor"/>
</dbReference>
<dbReference type="PANTHER" id="PTHR12025:SF9">
    <property type="entry name" value="PLACENTA GROWTH FACTOR"/>
    <property type="match status" value="1"/>
</dbReference>
<dbReference type="OrthoDB" id="6370328at2759"/>
<dbReference type="Pfam" id="PF00341">
    <property type="entry name" value="PDGF"/>
    <property type="match status" value="1"/>
</dbReference>
<dbReference type="OMA" id="WCQEGNE"/>
<dbReference type="InterPro" id="IPR000072">
    <property type="entry name" value="PDGF/VEGF_dom"/>
</dbReference>
<evidence type="ECO:0000256" key="4">
    <source>
        <dbReference type="SAM" id="MobiDB-lite"/>
    </source>
</evidence>
<dbReference type="GO" id="GO:0016020">
    <property type="term" value="C:membrane"/>
    <property type="evidence" value="ECO:0007669"/>
    <property type="project" value="InterPro"/>
</dbReference>
<organism evidence="7 8">
    <name type="scientific">Gadus morhua</name>
    <name type="common">Atlantic cod</name>
    <dbReference type="NCBI Taxonomy" id="8049"/>
    <lineage>
        <taxon>Eukaryota</taxon>
        <taxon>Metazoa</taxon>
        <taxon>Chordata</taxon>
        <taxon>Craniata</taxon>
        <taxon>Vertebrata</taxon>
        <taxon>Euteleostomi</taxon>
        <taxon>Actinopterygii</taxon>
        <taxon>Neopterygii</taxon>
        <taxon>Teleostei</taxon>
        <taxon>Neoteleostei</taxon>
        <taxon>Acanthomorphata</taxon>
        <taxon>Zeiogadaria</taxon>
        <taxon>Gadariae</taxon>
        <taxon>Gadiformes</taxon>
        <taxon>Gadoidei</taxon>
        <taxon>Gadidae</taxon>
        <taxon>Gadus</taxon>
    </lineage>
</organism>
<dbReference type="PROSITE" id="PS50278">
    <property type="entry name" value="PDGF_2"/>
    <property type="match status" value="1"/>
</dbReference>
<evidence type="ECO:0000256" key="5">
    <source>
        <dbReference type="SAM" id="SignalP"/>
    </source>
</evidence>
<dbReference type="GO" id="GO:0045766">
    <property type="term" value="P:positive regulation of angiogenesis"/>
    <property type="evidence" value="ECO:0007669"/>
    <property type="project" value="TreeGrafter"/>
</dbReference>
<proteinExistence type="inferred from homology"/>
<dbReference type="Gene3D" id="2.10.90.10">
    <property type="entry name" value="Cystine-knot cytokines"/>
    <property type="match status" value="1"/>
</dbReference>
<gene>
    <name evidence="7" type="primary">LOC115534078</name>
</gene>